<keyword evidence="3" id="KW-1133">Transmembrane helix</keyword>
<comment type="subcellular location">
    <subcellularLocation>
        <location evidence="1">Endomembrane system</location>
    </subcellularLocation>
</comment>
<comment type="caution">
    <text evidence="7">The sequence shown here is derived from an EMBL/GenBank/DDBJ whole genome shotgun (WGS) entry which is preliminary data.</text>
</comment>
<dbReference type="InterPro" id="IPR012919">
    <property type="entry name" value="SUN_dom"/>
</dbReference>
<keyword evidence="4" id="KW-0472">Membrane</keyword>
<evidence type="ECO:0000256" key="4">
    <source>
        <dbReference type="ARBA" id="ARBA00023136"/>
    </source>
</evidence>
<dbReference type="Pfam" id="PF07738">
    <property type="entry name" value="Sad1_UNC"/>
    <property type="match status" value="1"/>
</dbReference>
<feature type="compositionally biased region" description="Basic and acidic residues" evidence="5">
    <location>
        <begin position="1101"/>
        <end position="1114"/>
    </location>
</feature>
<sequence>MGTKKLSRLFIEIVTAEKSEKSSFTNDQYEPFLHDATHRQTSVVTVSKNLEITSNFLSDSNEKELLLPSTTVIDNAGCLDPTELSAKLTATAEAVVYASTNTAEESRSISNSGFESENKNKSNEIFNSQEDDMLYFGVSSPEKGLQRNTAEKDGAALKSLNESDSVASDFKKTAPQHEDIPSFSEWTQKQLAEAEKKRNDENGTAEKFTKSRGKFRNKNYASPDCGAKIVASNPESLSSSSVLSSLKDEYMLNYCTNRIWFIVELCEAIQAKQLDLANFELFSSSPKHFSVSVSHRFPTRDWSNVGKFTAQDSRDVQTFNLYPHLFGKFVKVEMHSHYGREQFCPISWVGIYGTSEFEVLAKEDERNLLAEDDDGDSYDEDIFLGHKRDTNSPKNLFSSATDAVLSIVKKATAPFMKSESNETDSKTCPDEFDLRNKSCFSPRHIVVCNNCSQHFYDEVFNHLSCEFTNLEKLVTISFVQHSLVHGENCIKLGLDFSDAIKGAPFPSNFLRTSEQGVKYLSAIFKKTFVAALCNVLAVSENKVVTNSTVESQGFQGLKNLTQKEPCDEVENGRPGSTAYSFLSSSPPTATHCIGDCQNSLSDVSQSSSVSVTSDFVSSPFVEFQATTTVVSDIANLGERNSEKIKPTKTLTEDEVKILQSSADAHVETDRTASVDEKATELPQRGHVTSTAVPSLPTEEVNESSASLPRKEGKENSFWQNRIGEIEKEVVSDSSSSGGSNGNTVINQDSSLESIISDLNAIERVVNSPANTFTTSNLPADSIFLRLANRIKNLEINMSLSSTYLEELSRRYRIQLELISKSLNLTIQKVEEHSKLEEEKERRREKEILLIRMQLANLTRHVSSFLREQNSWRPQASYVSQHIFFISVEFILIWIVFNYWKKTGESALDRSESAKRLSRKYKRRRNSLEGVKGHEVPRLKMRRPSDEALDIALSRSYKGDALKLDKKRKRRKKDSKCSLNGVHARRKPSEAEIEGTSPGPVDALEKFTCENSDGTNSEVVSHGISSAPKETIPVVSGSKGLPLHDFSGPMNEKSLQEITSLNFVKTALDARNSRLRLTLDKTFSREFNSDQGQDQDQDQDQDSLKKLTAQKERKGSSSLKKYMKKFF</sequence>
<name>A0ABR1AG10_POLSC</name>
<organism evidence="7 8">
    <name type="scientific">Polyplax serrata</name>
    <name type="common">Common mouse louse</name>
    <dbReference type="NCBI Taxonomy" id="468196"/>
    <lineage>
        <taxon>Eukaryota</taxon>
        <taxon>Metazoa</taxon>
        <taxon>Ecdysozoa</taxon>
        <taxon>Arthropoda</taxon>
        <taxon>Hexapoda</taxon>
        <taxon>Insecta</taxon>
        <taxon>Pterygota</taxon>
        <taxon>Neoptera</taxon>
        <taxon>Paraneoptera</taxon>
        <taxon>Psocodea</taxon>
        <taxon>Troctomorpha</taxon>
        <taxon>Phthiraptera</taxon>
        <taxon>Anoplura</taxon>
        <taxon>Polyplacidae</taxon>
        <taxon>Polyplax</taxon>
    </lineage>
</organism>
<dbReference type="InterPro" id="IPR045120">
    <property type="entry name" value="Suco/Slp1-like"/>
</dbReference>
<feature type="compositionally biased region" description="Basic and acidic residues" evidence="5">
    <location>
        <begin position="664"/>
        <end position="679"/>
    </location>
</feature>
<evidence type="ECO:0000259" key="6">
    <source>
        <dbReference type="PROSITE" id="PS51469"/>
    </source>
</evidence>
<evidence type="ECO:0000256" key="5">
    <source>
        <dbReference type="SAM" id="MobiDB-lite"/>
    </source>
</evidence>
<accession>A0ABR1AG10</accession>
<evidence type="ECO:0000313" key="7">
    <source>
        <dbReference type="EMBL" id="KAK6618895.1"/>
    </source>
</evidence>
<protein>
    <recommendedName>
        <fullName evidence="6">SUN domain-containing protein</fullName>
    </recommendedName>
</protein>
<reference evidence="7 8" key="1">
    <citation type="submission" date="2023-09" db="EMBL/GenBank/DDBJ databases">
        <title>Genomes of two closely related lineages of the louse Polyplax serrata with different host specificities.</title>
        <authorList>
            <person name="Martinu J."/>
            <person name="Tarabai H."/>
            <person name="Stefka J."/>
            <person name="Hypsa V."/>
        </authorList>
    </citation>
    <scope>NUCLEOTIDE SEQUENCE [LARGE SCALE GENOMIC DNA]</scope>
    <source>
        <strain evidence="7">98ZLc_SE</strain>
    </source>
</reference>
<feature type="region of interest" description="Disordered" evidence="5">
    <location>
        <begin position="661"/>
        <end position="713"/>
    </location>
</feature>
<dbReference type="PANTHER" id="PTHR12953">
    <property type="entry name" value="MEMBRANE PROTEIN CH1 RELATED"/>
    <property type="match status" value="1"/>
</dbReference>
<keyword evidence="8" id="KW-1185">Reference proteome</keyword>
<evidence type="ECO:0000256" key="2">
    <source>
        <dbReference type="ARBA" id="ARBA00022692"/>
    </source>
</evidence>
<evidence type="ECO:0000313" key="8">
    <source>
        <dbReference type="Proteomes" id="UP001359485"/>
    </source>
</evidence>
<evidence type="ECO:0000256" key="1">
    <source>
        <dbReference type="ARBA" id="ARBA00004308"/>
    </source>
</evidence>
<dbReference type="PANTHER" id="PTHR12953:SF0">
    <property type="entry name" value="SUN DOMAIN-CONTAINING OSSIFICATION FACTOR"/>
    <property type="match status" value="1"/>
</dbReference>
<feature type="region of interest" description="Disordered" evidence="5">
    <location>
        <begin position="1085"/>
        <end position="1126"/>
    </location>
</feature>
<feature type="region of interest" description="Disordered" evidence="5">
    <location>
        <begin position="962"/>
        <end position="1000"/>
    </location>
</feature>
<dbReference type="EMBL" id="JAWJWF010000049">
    <property type="protein sequence ID" value="KAK6618895.1"/>
    <property type="molecule type" value="Genomic_DNA"/>
</dbReference>
<evidence type="ECO:0000256" key="3">
    <source>
        <dbReference type="ARBA" id="ARBA00022989"/>
    </source>
</evidence>
<dbReference type="Proteomes" id="UP001359485">
    <property type="component" value="Unassembled WGS sequence"/>
</dbReference>
<gene>
    <name evidence="7" type="ORF">RUM44_003276</name>
</gene>
<keyword evidence="2" id="KW-0812">Transmembrane</keyword>
<proteinExistence type="predicted"/>
<feature type="domain" description="SUN" evidence="6">
    <location>
        <begin position="196"/>
        <end position="356"/>
    </location>
</feature>
<dbReference type="PROSITE" id="PS51469">
    <property type="entry name" value="SUN"/>
    <property type="match status" value="1"/>
</dbReference>
<feature type="compositionally biased region" description="Basic residues" evidence="5">
    <location>
        <begin position="964"/>
        <end position="973"/>
    </location>
</feature>